<reference evidence="2" key="1">
    <citation type="submission" date="2020-06" db="EMBL/GenBank/DDBJ databases">
        <title>Draft genome of Bugula neritina, a colonial animal packing powerful symbionts and potential medicines.</title>
        <authorList>
            <person name="Rayko M."/>
        </authorList>
    </citation>
    <scope>NUCLEOTIDE SEQUENCE [LARGE SCALE GENOMIC DNA]</scope>
    <source>
        <strain evidence="2">Kwan_BN1</strain>
    </source>
</reference>
<gene>
    <name evidence="2" type="ORF">EB796_002287</name>
</gene>
<sequence length="700" mass="78785">MANPSSNEDSNSDNKNLYICSSNTVTYSCSSSHSGASGKLTLKPFAESCSYLQYRVPLTEHHPCFYVRVDQLSVNSKISIGIAGDNIRDDVHLGNHNNTIGYHSDSGMVVSNHCSRSQTKPSHYSIGDTVGMCITNFSQSSSSVMIIKNDRPVCTKYHYEKDLHKYYPTITLEHGPISLTVTWHDDIPLPNVPKYLHTNPCDWMVMPGFSFDSLTNTFCVRDQSYVGDEKVLLSSLQSPEPLSQERSFYEVELAEVSLNSRNPSLIICLVSCGAHLCAPSSSICYEVLKFTINHQAVENGDKLGWGIHYLPPFLDEDKLRQPIVCCVTLNSCCQTSVCYLEPEGGYYPFIAFTPQDFKLKLSLAHKHLPVKFNTMNTSDHLRILKLHYELERSLRHCELSEFTYSQDLRVDLLSDHVDLTLDGKVTGVHTLQYYGHPLTQERPVFQINITRLTEDSVLCVGVAGRLSSTSKYPGRELSSLGYHSKDGKILYDGRSQANTQGHRFTEGDQVMIEVCHRGEGSNSVMVRVWKNELPVALRSLDIKDHKELYATVSLFANGSPVACELITPNKIEHLPTYYVNNLLYWCLPADAHVSANEPEVHVSNQPRTGHCIVCPIPMSRGMHHFEVKMLEDPTELGVVPPMIALTTVSPYDPPRESNFHLDLLRFWPRNDGESFTTINGSCWFDLFLITQFFFGRILST</sequence>
<protein>
    <recommendedName>
        <fullName evidence="1">SPRY domain-containing protein</fullName>
    </recommendedName>
</protein>
<accession>A0A7J7KMN1</accession>
<evidence type="ECO:0000313" key="2">
    <source>
        <dbReference type="EMBL" id="KAF6039406.1"/>
    </source>
</evidence>
<evidence type="ECO:0000313" key="3">
    <source>
        <dbReference type="Proteomes" id="UP000593567"/>
    </source>
</evidence>
<proteinExistence type="predicted"/>
<dbReference type="Gene3D" id="2.60.120.920">
    <property type="match status" value="2"/>
</dbReference>
<evidence type="ECO:0000259" key="1">
    <source>
        <dbReference type="Pfam" id="PF00622"/>
    </source>
</evidence>
<dbReference type="OrthoDB" id="258495at2759"/>
<dbReference type="InterPro" id="IPR003877">
    <property type="entry name" value="SPRY_dom"/>
</dbReference>
<dbReference type="EMBL" id="VXIV02000266">
    <property type="protein sequence ID" value="KAF6039406.1"/>
    <property type="molecule type" value="Genomic_DNA"/>
</dbReference>
<dbReference type="InterPro" id="IPR043136">
    <property type="entry name" value="B30.2/SPRY_sf"/>
</dbReference>
<keyword evidence="3" id="KW-1185">Reference proteome</keyword>
<organism evidence="2 3">
    <name type="scientific">Bugula neritina</name>
    <name type="common">Brown bryozoan</name>
    <name type="synonym">Sertularia neritina</name>
    <dbReference type="NCBI Taxonomy" id="10212"/>
    <lineage>
        <taxon>Eukaryota</taxon>
        <taxon>Metazoa</taxon>
        <taxon>Spiralia</taxon>
        <taxon>Lophotrochozoa</taxon>
        <taxon>Bryozoa</taxon>
        <taxon>Gymnolaemata</taxon>
        <taxon>Cheilostomatida</taxon>
        <taxon>Flustrina</taxon>
        <taxon>Buguloidea</taxon>
        <taxon>Bugulidae</taxon>
        <taxon>Bugula</taxon>
    </lineage>
</organism>
<dbReference type="AlphaFoldDB" id="A0A7J7KMN1"/>
<comment type="caution">
    <text evidence="2">The sequence shown here is derived from an EMBL/GenBank/DDBJ whole genome shotgun (WGS) entry which is preliminary data.</text>
</comment>
<name>A0A7J7KMN1_BUGNE</name>
<feature type="domain" description="SPRY" evidence="1">
    <location>
        <begin position="65"/>
        <end position="175"/>
    </location>
</feature>
<dbReference type="Proteomes" id="UP000593567">
    <property type="component" value="Unassembled WGS sequence"/>
</dbReference>
<dbReference type="Pfam" id="PF00622">
    <property type="entry name" value="SPRY"/>
    <property type="match status" value="1"/>
</dbReference>